<dbReference type="PANTHER" id="PTHR43694:SF1">
    <property type="entry name" value="RIBONUCLEASE J"/>
    <property type="match status" value="1"/>
</dbReference>
<dbReference type="AlphaFoldDB" id="A0A3N4GCJ7"/>
<evidence type="ECO:0000313" key="5">
    <source>
        <dbReference type="Proteomes" id="UP000273977"/>
    </source>
</evidence>
<dbReference type="GO" id="GO:0004527">
    <property type="term" value="F:exonuclease activity"/>
    <property type="evidence" value="ECO:0007669"/>
    <property type="project" value="UniProtKB-KW"/>
</dbReference>
<evidence type="ECO:0000313" key="4">
    <source>
        <dbReference type="EMBL" id="RPA60529.1"/>
    </source>
</evidence>
<keyword evidence="1" id="KW-0540">Nuclease</keyword>
<gene>
    <name evidence="4" type="ORF">EF384_05470</name>
</gene>
<evidence type="ECO:0000256" key="1">
    <source>
        <dbReference type="ARBA" id="ARBA00022839"/>
    </source>
</evidence>
<dbReference type="InterPro" id="IPR036866">
    <property type="entry name" value="RibonucZ/Hydroxyglut_hydro"/>
</dbReference>
<reference evidence="4 5" key="1">
    <citation type="submission" date="2018-11" db="EMBL/GenBank/DDBJ databases">
        <title>Aerococcus sp. SJQ22, whole genome shotgun sequence.</title>
        <authorList>
            <person name="Sun L."/>
            <person name="Gao X."/>
            <person name="Chen W."/>
            <person name="Huang K."/>
        </authorList>
    </citation>
    <scope>NUCLEOTIDE SEQUENCE [LARGE SCALE GENOMIC DNA]</scope>
    <source>
        <strain evidence="4 5">SJQ22</strain>
    </source>
</reference>
<name>A0A3N4GCJ7_9LACT</name>
<evidence type="ECO:0000256" key="2">
    <source>
        <dbReference type="ARBA" id="ARBA00022884"/>
    </source>
</evidence>
<dbReference type="InterPro" id="IPR042173">
    <property type="entry name" value="RNase_J_2"/>
</dbReference>
<evidence type="ECO:0000259" key="3">
    <source>
        <dbReference type="SMART" id="SM00849"/>
    </source>
</evidence>
<dbReference type="EMBL" id="RKMG01000014">
    <property type="protein sequence ID" value="RPA60529.1"/>
    <property type="molecule type" value="Genomic_DNA"/>
</dbReference>
<keyword evidence="1" id="KW-0269">Exonuclease</keyword>
<dbReference type="SMART" id="SM00849">
    <property type="entry name" value="Lactamase_B"/>
    <property type="match status" value="1"/>
</dbReference>
<protein>
    <recommendedName>
        <fullName evidence="3">Metallo-beta-lactamase domain-containing protein</fullName>
    </recommendedName>
</protein>
<dbReference type="Gene3D" id="3.40.50.10710">
    <property type="entry name" value="Metallo-hydrolase/oxidoreductase"/>
    <property type="match status" value="1"/>
</dbReference>
<accession>A0A3N4GCJ7</accession>
<keyword evidence="1" id="KW-0378">Hydrolase</keyword>
<comment type="caution">
    <text evidence="4">The sequence shown here is derived from an EMBL/GenBank/DDBJ whole genome shotgun (WGS) entry which is preliminary data.</text>
</comment>
<proteinExistence type="predicted"/>
<dbReference type="Proteomes" id="UP000273977">
    <property type="component" value="Unassembled WGS sequence"/>
</dbReference>
<organism evidence="4 5">
    <name type="scientific">Aerococcus agrisoli</name>
    <dbReference type="NCBI Taxonomy" id="2487350"/>
    <lineage>
        <taxon>Bacteria</taxon>
        <taxon>Bacillati</taxon>
        <taxon>Bacillota</taxon>
        <taxon>Bacilli</taxon>
        <taxon>Lactobacillales</taxon>
        <taxon>Aerococcaceae</taxon>
        <taxon>Aerococcus</taxon>
    </lineage>
</organism>
<dbReference type="SUPFAM" id="SSF56281">
    <property type="entry name" value="Metallo-hydrolase/oxidoreductase"/>
    <property type="match status" value="1"/>
</dbReference>
<keyword evidence="5" id="KW-1185">Reference proteome</keyword>
<dbReference type="PANTHER" id="PTHR43694">
    <property type="entry name" value="RIBONUCLEASE J"/>
    <property type="match status" value="1"/>
</dbReference>
<dbReference type="Gene3D" id="3.60.15.10">
    <property type="entry name" value="Ribonuclease Z/Hydroxyacylglutathione hydrolase-like"/>
    <property type="match status" value="1"/>
</dbReference>
<feature type="domain" description="Metallo-beta-lactamase" evidence="3">
    <location>
        <begin position="16"/>
        <end position="212"/>
    </location>
</feature>
<sequence length="434" mass="48720">MSMTNFQVWSGLETIGGNIVEITTETARVLCDFGLTGGSNKDVPQANLSLLETTLLEGKLPQIPGVFDTEGFQTVTLDGIEGKYPHQAIFISHLHIDHMGGLKFLPANTDVYMTNDSLRLYQALIQVGDEVAPQAKLIGLDYGQTVAIGDIKVTMQASDHDIVGIAGIFIETPDAKFVHSGDFRITGYHEDQVQNLINAINAFAPNYVFIEGTAFSFDVEEDRINSEADLLDIFEKCLHEYADELIAVNPYLRNIERMHHLVQVAEAAGRHFVFEPAYAHVYGQFYKNEKLYILVDQNKDEDLEQYCTDTMQTLAISEIIENPENYIIQNSFDYLEQLRTLKPAVYLHSNGEPIGAYMPTYATLIAFLEELDIPYIPFGVSGHASKDDLLRVAVQIKSDKIVPWHTFHPDNYGKILTNLGLKVFHPEYGKSYKV</sequence>
<dbReference type="InterPro" id="IPR001279">
    <property type="entry name" value="Metallo-B-lactamas"/>
</dbReference>
<keyword evidence="2" id="KW-0694">RNA-binding</keyword>
<dbReference type="GO" id="GO:0003723">
    <property type="term" value="F:RNA binding"/>
    <property type="evidence" value="ECO:0007669"/>
    <property type="project" value="UniProtKB-KW"/>
</dbReference>
<dbReference type="Pfam" id="PF12706">
    <property type="entry name" value="Lactamase_B_2"/>
    <property type="match status" value="1"/>
</dbReference>